<dbReference type="AlphaFoldDB" id="A0A5B6WQB8"/>
<organism evidence="1 2">
    <name type="scientific">Gossypium australe</name>
    <dbReference type="NCBI Taxonomy" id="47621"/>
    <lineage>
        <taxon>Eukaryota</taxon>
        <taxon>Viridiplantae</taxon>
        <taxon>Streptophyta</taxon>
        <taxon>Embryophyta</taxon>
        <taxon>Tracheophyta</taxon>
        <taxon>Spermatophyta</taxon>
        <taxon>Magnoliopsida</taxon>
        <taxon>eudicotyledons</taxon>
        <taxon>Gunneridae</taxon>
        <taxon>Pentapetalae</taxon>
        <taxon>rosids</taxon>
        <taxon>malvids</taxon>
        <taxon>Malvales</taxon>
        <taxon>Malvaceae</taxon>
        <taxon>Malvoideae</taxon>
        <taxon>Gossypium</taxon>
    </lineage>
</organism>
<dbReference type="Gene3D" id="3.30.70.270">
    <property type="match status" value="1"/>
</dbReference>
<sequence length="158" mass="18235">MARAPIRVYVIRACEEASTPDVIFGTFSIFDVNKCIGKDCEVYIAYILDTRVSELKLELVPTVCKFPNVFLEELSGLPPVKEVEFAIELELIDKWFVHPSFSPWGAPLWVKDSDVLKTTFRTRYGHYEFLVMPFGLTNAPDVFMGLMNKIFRPYLDLW</sequence>
<proteinExistence type="predicted"/>
<dbReference type="InterPro" id="IPR043502">
    <property type="entry name" value="DNA/RNA_pol_sf"/>
</dbReference>
<dbReference type="PANTHER" id="PTHR24559:SF444">
    <property type="entry name" value="REVERSE TRANSCRIPTASE DOMAIN-CONTAINING PROTEIN"/>
    <property type="match status" value="1"/>
</dbReference>
<dbReference type="Proteomes" id="UP000325315">
    <property type="component" value="Unassembled WGS sequence"/>
</dbReference>
<dbReference type="Gene3D" id="3.10.10.10">
    <property type="entry name" value="HIV Type 1 Reverse Transcriptase, subunit A, domain 1"/>
    <property type="match status" value="1"/>
</dbReference>
<reference evidence="2" key="1">
    <citation type="journal article" date="2019" name="Plant Biotechnol. J.">
        <title>Genome sequencing of the Australian wild diploid species Gossypium australe highlights disease resistance and delayed gland morphogenesis.</title>
        <authorList>
            <person name="Cai Y."/>
            <person name="Cai X."/>
            <person name="Wang Q."/>
            <person name="Wang P."/>
            <person name="Zhang Y."/>
            <person name="Cai C."/>
            <person name="Xu Y."/>
            <person name="Wang K."/>
            <person name="Zhou Z."/>
            <person name="Wang C."/>
            <person name="Geng S."/>
            <person name="Li B."/>
            <person name="Dong Q."/>
            <person name="Hou Y."/>
            <person name="Wang H."/>
            <person name="Ai P."/>
            <person name="Liu Z."/>
            <person name="Yi F."/>
            <person name="Sun M."/>
            <person name="An G."/>
            <person name="Cheng J."/>
            <person name="Zhang Y."/>
            <person name="Shi Q."/>
            <person name="Xie Y."/>
            <person name="Shi X."/>
            <person name="Chang Y."/>
            <person name="Huang F."/>
            <person name="Chen Y."/>
            <person name="Hong S."/>
            <person name="Mi L."/>
            <person name="Sun Q."/>
            <person name="Zhang L."/>
            <person name="Zhou B."/>
            <person name="Peng R."/>
            <person name="Zhang X."/>
            <person name="Liu F."/>
        </authorList>
    </citation>
    <scope>NUCLEOTIDE SEQUENCE [LARGE SCALE GENOMIC DNA]</scope>
    <source>
        <strain evidence="2">cv. PA1801</strain>
    </source>
</reference>
<comment type="caution">
    <text evidence="1">The sequence shown here is derived from an EMBL/GenBank/DDBJ whole genome shotgun (WGS) entry which is preliminary data.</text>
</comment>
<name>A0A5B6WQB8_9ROSI</name>
<accession>A0A5B6WQB8</accession>
<keyword evidence="2" id="KW-1185">Reference proteome</keyword>
<dbReference type="OrthoDB" id="1701144at2759"/>
<dbReference type="SUPFAM" id="SSF56672">
    <property type="entry name" value="DNA/RNA polymerases"/>
    <property type="match status" value="1"/>
</dbReference>
<protein>
    <submittedName>
        <fullName evidence="1">Gag-Pol polyprotein</fullName>
    </submittedName>
</protein>
<evidence type="ECO:0000313" key="1">
    <source>
        <dbReference type="EMBL" id="KAA3483446.1"/>
    </source>
</evidence>
<gene>
    <name evidence="1" type="primary">pol</name>
    <name evidence="1" type="ORF">EPI10_005620</name>
</gene>
<evidence type="ECO:0000313" key="2">
    <source>
        <dbReference type="Proteomes" id="UP000325315"/>
    </source>
</evidence>
<dbReference type="InterPro" id="IPR043128">
    <property type="entry name" value="Rev_trsase/Diguanyl_cyclase"/>
</dbReference>
<dbReference type="PANTHER" id="PTHR24559">
    <property type="entry name" value="TRANSPOSON TY3-I GAG-POL POLYPROTEIN"/>
    <property type="match status" value="1"/>
</dbReference>
<dbReference type="EMBL" id="SMMG02000002">
    <property type="protein sequence ID" value="KAA3483446.1"/>
    <property type="molecule type" value="Genomic_DNA"/>
</dbReference>
<dbReference type="InterPro" id="IPR053134">
    <property type="entry name" value="RNA-dir_DNA_polymerase"/>
</dbReference>